<gene>
    <name evidence="1" type="ORF">HNP98_003995</name>
</gene>
<reference evidence="1 2" key="1">
    <citation type="submission" date="2020-05" db="EMBL/GenBank/DDBJ databases">
        <title>Genomic Encyclopedia of Type Strains, Phase IV (KMG-V): Genome sequencing to study the core and pangenomes of soil and plant-associated prokaryotes.</title>
        <authorList>
            <person name="Whitman W."/>
        </authorList>
    </citation>
    <scope>NUCLEOTIDE SEQUENCE [LARGE SCALE GENOMIC DNA]</scope>
    <source>
        <strain evidence="1 2">9A</strain>
    </source>
</reference>
<dbReference type="Proteomes" id="UP000779507">
    <property type="component" value="Unassembled WGS sequence"/>
</dbReference>
<dbReference type="Gene3D" id="2.40.128.290">
    <property type="entry name" value="Uncharacterised protein Atu4866, PF11512"/>
    <property type="match status" value="1"/>
</dbReference>
<comment type="caution">
    <text evidence="1">The sequence shown here is derived from an EMBL/GenBank/DDBJ whole genome shotgun (WGS) entry which is preliminary data.</text>
</comment>
<protein>
    <submittedName>
        <fullName evidence="1">Uncharacterized protein</fullName>
    </submittedName>
</protein>
<keyword evidence="2" id="KW-1185">Reference proteome</keyword>
<dbReference type="EMBL" id="JABSNP010000026">
    <property type="protein sequence ID" value="NRT21150.1"/>
    <property type="molecule type" value="Genomic_DNA"/>
</dbReference>
<proteinExistence type="predicted"/>
<dbReference type="InterPro" id="IPR020955">
    <property type="entry name" value="Uncharacterised_Atu4866"/>
</dbReference>
<dbReference type="InterPro" id="IPR038646">
    <property type="entry name" value="Atu4866-like_sf"/>
</dbReference>
<organism evidence="1 2">
    <name type="scientific">Hymenobacter caeli</name>
    <dbReference type="NCBI Taxonomy" id="2735894"/>
    <lineage>
        <taxon>Bacteria</taxon>
        <taxon>Pseudomonadati</taxon>
        <taxon>Bacteroidota</taxon>
        <taxon>Cytophagia</taxon>
        <taxon>Cytophagales</taxon>
        <taxon>Hymenobacteraceae</taxon>
        <taxon>Hymenobacter</taxon>
    </lineage>
</organism>
<name>A0ABX2FVD2_9BACT</name>
<evidence type="ECO:0000313" key="1">
    <source>
        <dbReference type="EMBL" id="NRT21150.1"/>
    </source>
</evidence>
<dbReference type="RefSeq" id="WP_173811908.1">
    <property type="nucleotide sequence ID" value="NZ_JABSNP010000026.1"/>
</dbReference>
<dbReference type="Pfam" id="PF11512">
    <property type="entry name" value="Atu4866"/>
    <property type="match status" value="1"/>
</dbReference>
<evidence type="ECO:0000313" key="2">
    <source>
        <dbReference type="Proteomes" id="UP000779507"/>
    </source>
</evidence>
<sequence>MDNWERAGVLIMGGVIAGVGPHIITSAEDDKSIVINCEGMVILPATVDYAAPSKSSTLTADTAANIAVLKLNNPVPYATLAGVAASHDVLLLDGLVQGWAGQPLAAPSPPVAGHALHNNPADSQRRVGLWVDGKDLMKQELLPTGRYDEGRGDRKSAYQSRYWITGNRIDYLDDLGFWAFGEFKGDRLKPAGYRLTKRE</sequence>
<accession>A0ABX2FVD2</accession>